<organism evidence="8 9">
    <name type="scientific">Chlorobaculum limnaeum</name>
    <dbReference type="NCBI Taxonomy" id="274537"/>
    <lineage>
        <taxon>Bacteria</taxon>
        <taxon>Pseudomonadati</taxon>
        <taxon>Chlorobiota</taxon>
        <taxon>Chlorobiia</taxon>
        <taxon>Chlorobiales</taxon>
        <taxon>Chlorobiaceae</taxon>
        <taxon>Chlorobaculum</taxon>
    </lineage>
</organism>
<keyword evidence="4 7" id="KW-0812">Transmembrane</keyword>
<feature type="transmembrane region" description="Helical" evidence="7">
    <location>
        <begin position="20"/>
        <end position="44"/>
    </location>
</feature>
<dbReference type="Pfam" id="PF01790">
    <property type="entry name" value="LGT"/>
    <property type="match status" value="1"/>
</dbReference>
<evidence type="ECO:0000256" key="3">
    <source>
        <dbReference type="ARBA" id="ARBA00022679"/>
    </source>
</evidence>
<dbReference type="AlphaFoldDB" id="A0A1D8CZU7"/>
<evidence type="ECO:0000256" key="5">
    <source>
        <dbReference type="ARBA" id="ARBA00022989"/>
    </source>
</evidence>
<dbReference type="HAMAP" id="MF_01147">
    <property type="entry name" value="Lgt"/>
    <property type="match status" value="1"/>
</dbReference>
<evidence type="ECO:0000313" key="9">
    <source>
        <dbReference type="Proteomes" id="UP000095185"/>
    </source>
</evidence>
<comment type="pathway">
    <text evidence="7">Protein modification; lipoprotein biosynthesis (diacylglyceryl transfer).</text>
</comment>
<feature type="transmembrane region" description="Helical" evidence="7">
    <location>
        <begin position="217"/>
        <end position="236"/>
    </location>
</feature>
<dbReference type="RefSeq" id="WP_069809437.1">
    <property type="nucleotide sequence ID" value="NZ_CP017305.1"/>
</dbReference>
<evidence type="ECO:0000256" key="4">
    <source>
        <dbReference type="ARBA" id="ARBA00022692"/>
    </source>
</evidence>
<dbReference type="EMBL" id="CP017305">
    <property type="protein sequence ID" value="AOS83661.1"/>
    <property type="molecule type" value="Genomic_DNA"/>
</dbReference>
<gene>
    <name evidence="7" type="primary">lgt</name>
    <name evidence="8" type="ORF">BIU88_05560</name>
</gene>
<feature type="binding site" evidence="7">
    <location>
        <position position="158"/>
    </location>
    <ligand>
        <name>a 1,2-diacyl-sn-glycero-3-phospho-(1'-sn-glycerol)</name>
        <dbReference type="ChEBI" id="CHEBI:64716"/>
    </ligand>
</feature>
<dbReference type="Proteomes" id="UP000095185">
    <property type="component" value="Chromosome"/>
</dbReference>
<accession>A0A1D8CZU7</accession>
<dbReference type="GO" id="GO:0042158">
    <property type="term" value="P:lipoprotein biosynthetic process"/>
    <property type="evidence" value="ECO:0007669"/>
    <property type="project" value="UniProtKB-UniRule"/>
</dbReference>
<feature type="transmembrane region" description="Helical" evidence="7">
    <location>
        <begin position="248"/>
        <end position="273"/>
    </location>
</feature>
<evidence type="ECO:0000256" key="1">
    <source>
        <dbReference type="ARBA" id="ARBA00007150"/>
    </source>
</evidence>
<dbReference type="PANTHER" id="PTHR30589:SF0">
    <property type="entry name" value="PHOSPHATIDYLGLYCEROL--PROLIPOPROTEIN DIACYLGLYCERYL TRANSFERASE"/>
    <property type="match status" value="1"/>
</dbReference>
<comment type="function">
    <text evidence="7">Catalyzes the transfer of the diacylglyceryl group from phosphatidylglycerol to the sulfhydryl group of the N-terminal cysteine of a prolipoprotein, the first step in the formation of mature lipoproteins.</text>
</comment>
<evidence type="ECO:0000256" key="7">
    <source>
        <dbReference type="HAMAP-Rule" id="MF_01147"/>
    </source>
</evidence>
<keyword evidence="3 7" id="KW-0808">Transferase</keyword>
<proteinExistence type="inferred from homology"/>
<dbReference type="UniPathway" id="UPA00664"/>
<dbReference type="InterPro" id="IPR001640">
    <property type="entry name" value="Lgt"/>
</dbReference>
<feature type="transmembrane region" description="Helical" evidence="7">
    <location>
        <begin position="65"/>
        <end position="86"/>
    </location>
</feature>
<keyword evidence="6 7" id="KW-0472">Membrane</keyword>
<sequence>MYDFTAWWQHLPSQMNPVIFSVGSIAIRWYGTMYIVAFAIVYLLSRYRIANEKLPFDKTFPGDALTWAMGGVLIGGRLGYILFYGFEWFLLDPIGTLLPFNFGSGACAFSGISGMSFHGGLIGVAIAMWLFARKQQVDFLKTVDLFIPALPLGYTFGRLGNFINGELYGRVTTSAIGMYFPDAPTVELRHPSQLYEAFFEGIVLFVILWSIRKKAPWPGFLSGLYLIGYGTVRFFIEFFREPDAQLGFVFLNFSMGQVLCFIMIAVGVGIVLLSKQRAAKAGIAGGGKR</sequence>
<evidence type="ECO:0000313" key="8">
    <source>
        <dbReference type="EMBL" id="AOS83661.1"/>
    </source>
</evidence>
<evidence type="ECO:0000256" key="2">
    <source>
        <dbReference type="ARBA" id="ARBA00022475"/>
    </source>
</evidence>
<dbReference type="NCBIfam" id="TIGR00544">
    <property type="entry name" value="lgt"/>
    <property type="match status" value="1"/>
</dbReference>
<dbReference type="OrthoDB" id="871140at2"/>
<keyword evidence="5 7" id="KW-1133">Transmembrane helix</keyword>
<keyword evidence="2 7" id="KW-1003">Cell membrane</keyword>
<dbReference type="GO" id="GO:0008961">
    <property type="term" value="F:phosphatidylglycerol-prolipoprotein diacylglyceryl transferase activity"/>
    <property type="evidence" value="ECO:0007669"/>
    <property type="project" value="UniProtKB-UniRule"/>
</dbReference>
<name>A0A1D8CZU7_CHLLM</name>
<dbReference type="GO" id="GO:0005886">
    <property type="term" value="C:plasma membrane"/>
    <property type="evidence" value="ECO:0007669"/>
    <property type="project" value="UniProtKB-SubCell"/>
</dbReference>
<feature type="transmembrane region" description="Helical" evidence="7">
    <location>
        <begin position="106"/>
        <end position="131"/>
    </location>
</feature>
<reference evidence="8" key="1">
    <citation type="submission" date="2016-09" db="EMBL/GenBank/DDBJ databases">
        <title>Genome sequence of Chlorobaculum limnaeum.</title>
        <authorList>
            <person name="Liu Z."/>
            <person name="Tank M."/>
            <person name="Bryant D.A."/>
        </authorList>
    </citation>
    <scope>NUCLEOTIDE SEQUENCE [LARGE SCALE GENOMIC DNA]</scope>
    <source>
        <strain evidence="8">DSM 1677</strain>
    </source>
</reference>
<dbReference type="PANTHER" id="PTHR30589">
    <property type="entry name" value="PROLIPOPROTEIN DIACYLGLYCERYL TRANSFERASE"/>
    <property type="match status" value="1"/>
</dbReference>
<evidence type="ECO:0000256" key="6">
    <source>
        <dbReference type="ARBA" id="ARBA00023136"/>
    </source>
</evidence>
<dbReference type="KEGG" id="clz:BIU88_05560"/>
<dbReference type="EC" id="2.5.1.145" evidence="7"/>
<comment type="catalytic activity">
    <reaction evidence="7">
        <text>L-cysteinyl-[prolipoprotein] + a 1,2-diacyl-sn-glycero-3-phospho-(1'-sn-glycerol) = an S-1,2-diacyl-sn-glyceryl-L-cysteinyl-[prolipoprotein] + sn-glycerol 1-phosphate + H(+)</text>
        <dbReference type="Rhea" id="RHEA:56712"/>
        <dbReference type="Rhea" id="RHEA-COMP:14679"/>
        <dbReference type="Rhea" id="RHEA-COMP:14680"/>
        <dbReference type="ChEBI" id="CHEBI:15378"/>
        <dbReference type="ChEBI" id="CHEBI:29950"/>
        <dbReference type="ChEBI" id="CHEBI:57685"/>
        <dbReference type="ChEBI" id="CHEBI:64716"/>
        <dbReference type="ChEBI" id="CHEBI:140658"/>
        <dbReference type="EC" id="2.5.1.145"/>
    </reaction>
</comment>
<dbReference type="STRING" id="274537.BIU88_05560"/>
<comment type="subcellular location">
    <subcellularLocation>
        <location evidence="7">Cell membrane</location>
        <topology evidence="7">Multi-pass membrane protein</topology>
    </subcellularLocation>
</comment>
<keyword evidence="9" id="KW-1185">Reference proteome</keyword>
<comment type="similarity">
    <text evidence="1 7">Belongs to the Lgt family.</text>
</comment>
<dbReference type="PROSITE" id="PS01311">
    <property type="entry name" value="LGT"/>
    <property type="match status" value="1"/>
</dbReference>
<protein>
    <recommendedName>
        <fullName evidence="7">Phosphatidylglycerol--prolipoprotein diacylglyceryl transferase</fullName>
        <ecNumber evidence="7">2.5.1.145</ecNumber>
    </recommendedName>
</protein>